<evidence type="ECO:0000313" key="2">
    <source>
        <dbReference type="Proteomes" id="UP000018781"/>
    </source>
</evidence>
<proteinExistence type="predicted"/>
<dbReference type="Proteomes" id="UP000018781">
    <property type="component" value="Chromosome"/>
</dbReference>
<dbReference type="EMBL" id="CP006996">
    <property type="protein sequence ID" value="AHD23979.1"/>
    <property type="molecule type" value="Genomic_DNA"/>
</dbReference>
<dbReference type="HOGENOM" id="CLU_3238892_0_0_11"/>
<name>V9XPH4_9NOCA</name>
<accession>V9XPH4</accession>
<sequence>MPELIGTLEEGSGKRWLLQRPDFNEAKKFEHRDQGFRVHDVEK</sequence>
<evidence type="ECO:0000313" key="1">
    <source>
        <dbReference type="EMBL" id="AHD23979.1"/>
    </source>
</evidence>
<reference evidence="1 2" key="1">
    <citation type="journal article" date="2014" name="Genome Announc.">
        <title>Complete Genome of Rhodococcus pyridinivorans SB3094, a Methyl-Ethyl-Ketone-Degrading Bacterium Used for Bioaugmentation.</title>
        <authorList>
            <person name="Dueholm M.S."/>
            <person name="Albertsen M."/>
            <person name="D'Imperio S."/>
            <person name="Tale V.P."/>
            <person name="Lewis D."/>
            <person name="Nielsen P.H."/>
            <person name="Nielsen J.L."/>
        </authorList>
    </citation>
    <scope>NUCLEOTIDE SEQUENCE [LARGE SCALE GENOMIC DNA]</scope>
    <source>
        <strain evidence="1 2">SB3094</strain>
    </source>
</reference>
<dbReference type="KEGG" id="rpy:Y013_23955"/>
<dbReference type="AlphaFoldDB" id="V9XPH4"/>
<gene>
    <name evidence="1" type="ORF">Y013_23955</name>
</gene>
<protein>
    <submittedName>
        <fullName evidence="1">Uncharacterized protein</fullName>
    </submittedName>
</protein>
<organism evidence="1 2">
    <name type="scientific">Rhodococcus pyridinivorans SB3094</name>
    <dbReference type="NCBI Taxonomy" id="1435356"/>
    <lineage>
        <taxon>Bacteria</taxon>
        <taxon>Bacillati</taxon>
        <taxon>Actinomycetota</taxon>
        <taxon>Actinomycetes</taxon>
        <taxon>Mycobacteriales</taxon>
        <taxon>Nocardiaceae</taxon>
        <taxon>Rhodococcus</taxon>
    </lineage>
</organism>
<dbReference type="PATRIC" id="fig|1435356.3.peg.4828"/>